<comment type="caution">
    <text evidence="2">The sequence shown here is derived from an EMBL/GenBank/DDBJ whole genome shotgun (WGS) entry which is preliminary data.</text>
</comment>
<name>A0A164JVY0_9NOCA</name>
<gene>
    <name evidence="2" type="ORF">AWN90_40165</name>
</gene>
<evidence type="ECO:0000313" key="3">
    <source>
        <dbReference type="Proteomes" id="UP000076512"/>
    </source>
</evidence>
<feature type="domain" description="DNA-binding phage zinc finger" evidence="1">
    <location>
        <begin position="22"/>
        <end position="77"/>
    </location>
</feature>
<protein>
    <recommendedName>
        <fullName evidence="1">DNA-binding phage zinc finger domain-containing protein</fullName>
    </recommendedName>
</protein>
<dbReference type="Proteomes" id="UP000076512">
    <property type="component" value="Unassembled WGS sequence"/>
</dbReference>
<dbReference type="Pfam" id="PF24623">
    <property type="entry name" value="Phage_zn_bind_8"/>
    <property type="match status" value="1"/>
</dbReference>
<reference evidence="2 3" key="1">
    <citation type="submission" date="2016-04" db="EMBL/GenBank/DDBJ databases">
        <authorList>
            <person name="Evans L.H."/>
            <person name="Alamgir A."/>
            <person name="Owens N."/>
            <person name="Weber N.D."/>
            <person name="Virtaneva K."/>
            <person name="Barbian K."/>
            <person name="Babar A."/>
            <person name="Rosenke K."/>
        </authorList>
    </citation>
    <scope>NUCLEOTIDE SEQUENCE [LARGE SCALE GENOMIC DNA]</scope>
    <source>
        <strain evidence="2 3">IFM 0406</strain>
    </source>
</reference>
<sequence length="79" mass="8812">MNDTIIRLQPGERRLGQNEAAEQQLAYATVPCPESECAALVGDPCNRLMPDGRRYETHLAHPRRIKVAITQRAGEARAE</sequence>
<evidence type="ECO:0000313" key="2">
    <source>
        <dbReference type="EMBL" id="KZM70774.1"/>
    </source>
</evidence>
<accession>A0A164JVY0</accession>
<evidence type="ECO:0000259" key="1">
    <source>
        <dbReference type="Pfam" id="PF24623"/>
    </source>
</evidence>
<organism evidence="2 3">
    <name type="scientific">Nocardia terpenica</name>
    <dbReference type="NCBI Taxonomy" id="455432"/>
    <lineage>
        <taxon>Bacteria</taxon>
        <taxon>Bacillati</taxon>
        <taxon>Actinomycetota</taxon>
        <taxon>Actinomycetes</taxon>
        <taxon>Mycobacteriales</taxon>
        <taxon>Nocardiaceae</taxon>
        <taxon>Nocardia</taxon>
    </lineage>
</organism>
<keyword evidence="3" id="KW-1185">Reference proteome</keyword>
<proteinExistence type="predicted"/>
<dbReference type="STRING" id="455432.AWN90_40165"/>
<dbReference type="AlphaFoldDB" id="A0A164JVY0"/>
<dbReference type="EMBL" id="LWGR01000013">
    <property type="protein sequence ID" value="KZM70774.1"/>
    <property type="molecule type" value="Genomic_DNA"/>
</dbReference>
<dbReference type="InterPro" id="IPR056911">
    <property type="entry name" value="Phage_Znf_bind_put"/>
</dbReference>
<dbReference type="RefSeq" id="WP_067594357.1">
    <property type="nucleotide sequence ID" value="NZ_JABMCZ010000003.1"/>
</dbReference>